<dbReference type="Gene3D" id="3.40.850.10">
    <property type="entry name" value="Kinesin motor domain"/>
    <property type="match status" value="1"/>
</dbReference>
<sequence length="1898" mass="217952">MIIFFCRSYGKPVWFDSGAGYPIAGEVIDVTRSRISIKSLLNVKTFVFGIDETARVVSRIPLPPEGVNDMITMSDLSEASILWNIKVRYDNRQFYTYIGSILVAVNPYHMYHEMYSTNYVQKYENALVLNALPAHIFATASLAHSKMFTDKINQCVVISGESGGGKTQSTKLIMNYLASVNPGKNKLITEQILEASPLLESFGNAKTVRNDNSSRFGKYIEIYYSQKSIVGAKLSDFLLEKSRIVTHSIDERNYHVFYELLEGFDTEEKRKYGLTIPEKYFYLNQGASMAIASKSDAHDFQSLLTAMKILNFTKNEQETIFKILAAILHLGNIYFSRTIDDANHDLIQISSKTEIEWCSHLLGLNDQGLLQKLTHKVTEARDERLLSPFNLEQALDSRDAIAKALYSTLFSWLVARINQIVRVNNSVDNSIAILDIFGFENFSTNSFEQLCINYANEALQFHFNRHVFKLEQEEYAKEKLAWKKIDFSDNTDCLDLIGKKPNGILQILDDESNFPKATDQSFLHKCHRLHESNRLYGKPRLLKTTFSIRHYAGDVEYDVRGFLDKNRDLLRSDVIDLFSSSRNEILANMFRDIRDVYESHRGFHFKTGRFITMKAKTPTVSAKFSDSLSHLIDTMTRCQPTFIRCIKPNNDKTPNKLELSVVLEQLRNTGMLETVRIRKLGFPRRYLFEQFAKRFIINYSTLESSGIEHNFLQSQDKKNIKLIPINPDVCFATTTSTVNNSKQSITTTTSSTSNSKSNGPVFVPVIDISGKKYLPVYLKQSTDVNNQVKKSDEMPFRSTNIVSQLISSNPIISSKKTPTIIEENEADIQSIPSSPILAKPNISVERLSMLQLDSKPSSNGQIYKQNAINHNNKHAIKVPSHIFTRRSPEIHKNLRAKTVRIGKIRWPPPLNPEETDNANQQRRMLVQRRIQEEIHGNKTIIKNEIRPTNNFNDPTYEHLSKSQDNCQRSQSAHHMKRTIVDQNIPNERRAQSQERILSPIINEPRKKSPMTNISIDLISPISENNNNNDNIDDDDDMSTNEIVARNQSSKLDFHKTMTPMIGKENFELRKKLFENPDELSFTDAIPSFNEAINTSKSSSRQSLNYLTYHNIIWKLKIRKEVFSPMETYDQPIVIDLLYLQIVYDTFSSICIRISEAERTNMKTFLSSHGVAVMGDIDLINKLSAKKAIIEQARQWPTYFCRFFPISIPKYRSGEVQMLGISHSGVRFIKRSRTKSRSDVLQVLETFTFDNIQQISSIRNGSSIELRLTKKRITIHSHRIQKIKQMFDKFLRESRIDFIKYSRISNHKNHQDKFSPNLISNTSDLLKSSSQASLLSCSQTFSELIPSASFDNHTPKPTISALPTGHSMMEFALQNFKLPNRRRSKKNWKTSEWTWQDYAELLKWTKNPIQSSLLNHTSNDSNRIARQCFLTIMRFMGDHAMSRGQTDLDCLLYLLKNMHKHRTLIDEILCQLIKQLTDNKSIKTDSVQYGWKLLVIILNYFIPSQHLRPYFVKYLNDNINQNEKLVQLCLNHYEQTLKYGGRKNTPSKAEIDLLIANGKNGGKRQTFLLPGGAPLTLLTTPSMVIGDCLTQLCERFNISNSLEHDEYSIFIISASEQSSRLLNPTEYLFDILSECVRSNMTDYHLIIKRMLWFTIPMIFDDNKSDIFIDFMYHQLVPELLEGTMIIIKNNHFSDELMQQISFMAALQYHAANKIGLPSMREVKHLLPTSVLKLKSVRPQIWTTTVHEKLYSSVESLTAVEAKIKFLNIIQTWPLFGMTFFACQSVDEPSIRSPCLIGICKNGILFLDIDTRETLFTIPYNDVVSIRRHQNAIDIKYGSLNQPHILQCQVDRAQDLVALTGRYLSFIGRSLTTAMERKSDTQQLQRSSTSAYNDPISTIL</sequence>
<dbReference type="CDD" id="cd14473">
    <property type="entry name" value="FERM_B-lobe"/>
    <property type="match status" value="1"/>
</dbReference>
<dbReference type="Gene3D" id="2.30.29.30">
    <property type="entry name" value="Pleckstrin-homology domain (PH domain)/Phosphotyrosine-binding domain (PTB)"/>
    <property type="match status" value="2"/>
</dbReference>
<feature type="domain" description="Myosin motor" evidence="14">
    <location>
        <begin position="65"/>
        <end position="695"/>
    </location>
</feature>
<keyword evidence="6 10" id="KW-0067">ATP-binding</keyword>
<dbReference type="Pfam" id="PF00784">
    <property type="entry name" value="MyTH4"/>
    <property type="match status" value="1"/>
</dbReference>
<evidence type="ECO:0000259" key="14">
    <source>
        <dbReference type="PROSITE" id="PS51456"/>
    </source>
</evidence>
<dbReference type="InterPro" id="IPR000299">
    <property type="entry name" value="FERM_domain"/>
</dbReference>
<evidence type="ECO:0000256" key="7">
    <source>
        <dbReference type="ARBA" id="ARBA00023123"/>
    </source>
</evidence>
<dbReference type="SMART" id="SM00242">
    <property type="entry name" value="MYSc"/>
    <property type="match status" value="1"/>
</dbReference>
<dbReference type="Pfam" id="PF02174">
    <property type="entry name" value="IRS"/>
    <property type="match status" value="1"/>
</dbReference>
<feature type="region of interest" description="Disordered" evidence="11">
    <location>
        <begin position="1876"/>
        <end position="1898"/>
    </location>
</feature>
<dbReference type="InterPro" id="IPR001609">
    <property type="entry name" value="Myosin_head_motor_dom-like"/>
</dbReference>
<dbReference type="GO" id="GO:0003774">
    <property type="term" value="F:cytoskeletal motor activity"/>
    <property type="evidence" value="ECO:0007669"/>
    <property type="project" value="UniProtKB-UniRule"/>
</dbReference>
<evidence type="ECO:0000256" key="9">
    <source>
        <dbReference type="ARBA" id="ARBA00023203"/>
    </source>
</evidence>
<dbReference type="Gene3D" id="1.10.10.820">
    <property type="match status" value="1"/>
</dbReference>
<reference evidence="15" key="1">
    <citation type="submission" date="2021-02" db="EMBL/GenBank/DDBJ databases">
        <authorList>
            <person name="Nowell W R."/>
        </authorList>
    </citation>
    <scope>NUCLEOTIDE SEQUENCE</scope>
</reference>
<evidence type="ECO:0000259" key="12">
    <source>
        <dbReference type="PROSITE" id="PS50057"/>
    </source>
</evidence>
<dbReference type="InterPro" id="IPR011993">
    <property type="entry name" value="PH-like_dom_sf"/>
</dbReference>
<evidence type="ECO:0000259" key="13">
    <source>
        <dbReference type="PROSITE" id="PS51016"/>
    </source>
</evidence>
<evidence type="ECO:0000256" key="6">
    <source>
        <dbReference type="ARBA" id="ARBA00022840"/>
    </source>
</evidence>
<evidence type="ECO:0000256" key="2">
    <source>
        <dbReference type="ARBA" id="ARBA00008314"/>
    </source>
</evidence>
<accession>A0A813X105</accession>
<protein>
    <submittedName>
        <fullName evidence="15">Uncharacterized protein</fullName>
    </submittedName>
</protein>
<comment type="subcellular location">
    <subcellularLocation>
        <location evidence="1">Cytoplasm</location>
    </subcellularLocation>
</comment>
<dbReference type="PROSITE" id="PS51456">
    <property type="entry name" value="MYOSIN_MOTOR"/>
    <property type="match status" value="1"/>
</dbReference>
<dbReference type="EMBL" id="CAJNOE010000075">
    <property type="protein sequence ID" value="CAF0864953.1"/>
    <property type="molecule type" value="Genomic_DNA"/>
</dbReference>
<name>A0A813X105_9BILA</name>
<keyword evidence="5 10" id="KW-0547">Nucleotide-binding</keyword>
<evidence type="ECO:0000313" key="16">
    <source>
        <dbReference type="Proteomes" id="UP000663860"/>
    </source>
</evidence>
<dbReference type="PROSITE" id="PS50057">
    <property type="entry name" value="FERM_3"/>
    <property type="match status" value="1"/>
</dbReference>
<gene>
    <name evidence="15" type="ORF">IZO911_LOCUS10337</name>
</gene>
<dbReference type="Pfam" id="PF00063">
    <property type="entry name" value="Myosin_head"/>
    <property type="match status" value="1"/>
</dbReference>
<dbReference type="InterPro" id="IPR019748">
    <property type="entry name" value="FERM_central"/>
</dbReference>
<feature type="domain" description="MyTH4" evidence="13">
    <location>
        <begin position="1403"/>
        <end position="1554"/>
    </location>
</feature>
<dbReference type="InterPro" id="IPR035963">
    <property type="entry name" value="FERM_2"/>
</dbReference>
<dbReference type="Pfam" id="PF26570">
    <property type="entry name" value="MYO15"/>
    <property type="match status" value="1"/>
</dbReference>
<evidence type="ECO:0000256" key="10">
    <source>
        <dbReference type="PROSITE-ProRule" id="PRU00782"/>
    </source>
</evidence>
<dbReference type="InterPro" id="IPR036961">
    <property type="entry name" value="Kinesin_motor_dom_sf"/>
</dbReference>
<evidence type="ECO:0000256" key="11">
    <source>
        <dbReference type="SAM" id="MobiDB-lite"/>
    </source>
</evidence>
<organism evidence="15 16">
    <name type="scientific">Adineta steineri</name>
    <dbReference type="NCBI Taxonomy" id="433720"/>
    <lineage>
        <taxon>Eukaryota</taxon>
        <taxon>Metazoa</taxon>
        <taxon>Spiralia</taxon>
        <taxon>Gnathifera</taxon>
        <taxon>Rotifera</taxon>
        <taxon>Eurotatoria</taxon>
        <taxon>Bdelloidea</taxon>
        <taxon>Adinetida</taxon>
        <taxon>Adinetidae</taxon>
        <taxon>Adineta</taxon>
    </lineage>
</organism>
<dbReference type="SUPFAM" id="SSF50729">
    <property type="entry name" value="PH domain-like"/>
    <property type="match status" value="1"/>
</dbReference>
<feature type="compositionally biased region" description="Polar residues" evidence="11">
    <location>
        <begin position="1879"/>
        <end position="1898"/>
    </location>
</feature>
<dbReference type="InterPro" id="IPR019749">
    <property type="entry name" value="Band_41_domain"/>
</dbReference>
<dbReference type="SMART" id="SM00295">
    <property type="entry name" value="B41"/>
    <property type="match status" value="1"/>
</dbReference>
<dbReference type="SUPFAM" id="SSF47031">
    <property type="entry name" value="Second domain of FERM"/>
    <property type="match status" value="1"/>
</dbReference>
<keyword evidence="8 10" id="KW-0505">Motor protein</keyword>
<keyword evidence="4" id="KW-0677">Repeat</keyword>
<dbReference type="PROSITE" id="PS51016">
    <property type="entry name" value="MYTH4"/>
    <property type="match status" value="1"/>
</dbReference>
<feature type="domain" description="FERM" evidence="12">
    <location>
        <begin position="1562"/>
        <end position="1869"/>
    </location>
</feature>
<keyword evidence="9 10" id="KW-0009">Actin-binding</keyword>
<dbReference type="InterPro" id="IPR002404">
    <property type="entry name" value="IRS_PTB"/>
</dbReference>
<comment type="caution">
    <text evidence="15">The sequence shown here is derived from an EMBL/GenBank/DDBJ whole genome shotgun (WGS) entry which is preliminary data.</text>
</comment>
<dbReference type="Gene3D" id="1.20.120.720">
    <property type="entry name" value="Myosin VI head, motor domain, U50 subdomain"/>
    <property type="match status" value="1"/>
</dbReference>
<evidence type="ECO:0000256" key="4">
    <source>
        <dbReference type="ARBA" id="ARBA00022737"/>
    </source>
</evidence>
<dbReference type="Pfam" id="PF00373">
    <property type="entry name" value="FERM_M"/>
    <property type="match status" value="1"/>
</dbReference>
<evidence type="ECO:0000256" key="3">
    <source>
        <dbReference type="ARBA" id="ARBA00022490"/>
    </source>
</evidence>
<dbReference type="SUPFAM" id="SSF52540">
    <property type="entry name" value="P-loop containing nucleoside triphosphate hydrolases"/>
    <property type="match status" value="1"/>
</dbReference>
<proteinExistence type="inferred from homology"/>
<dbReference type="Gene3D" id="1.20.58.530">
    <property type="match status" value="1"/>
</dbReference>
<dbReference type="PANTHER" id="PTHR22692:SF26">
    <property type="entry name" value="SH3 DOMAIN-CONTAINING PROTEIN"/>
    <property type="match status" value="1"/>
</dbReference>
<dbReference type="InterPro" id="IPR038185">
    <property type="entry name" value="MyTH4_dom_sf"/>
</dbReference>
<dbReference type="InterPro" id="IPR059004">
    <property type="entry name" value="MYO15"/>
</dbReference>
<dbReference type="FunFam" id="1.10.10.820:FF:000001">
    <property type="entry name" value="Myosin heavy chain"/>
    <property type="match status" value="1"/>
</dbReference>
<evidence type="ECO:0000256" key="5">
    <source>
        <dbReference type="ARBA" id="ARBA00022741"/>
    </source>
</evidence>
<comment type="similarity">
    <text evidence="2 10">Belongs to the TRAFAC class myosin-kinesin ATPase superfamily. Myosin family.</text>
</comment>
<dbReference type="PRINTS" id="PR00193">
    <property type="entry name" value="MYOSINHEAVY"/>
</dbReference>
<dbReference type="InterPro" id="IPR027417">
    <property type="entry name" value="P-loop_NTPase"/>
</dbReference>
<evidence type="ECO:0000313" key="15">
    <source>
        <dbReference type="EMBL" id="CAF0864953.1"/>
    </source>
</evidence>
<evidence type="ECO:0000256" key="1">
    <source>
        <dbReference type="ARBA" id="ARBA00004496"/>
    </source>
</evidence>
<feature type="region of interest" description="Actin-binding" evidence="10">
    <location>
        <begin position="628"/>
        <end position="650"/>
    </location>
</feature>
<dbReference type="InterPro" id="IPR000857">
    <property type="entry name" value="MyTH4_dom"/>
</dbReference>
<dbReference type="GO" id="GO:0005524">
    <property type="term" value="F:ATP binding"/>
    <property type="evidence" value="ECO:0007669"/>
    <property type="project" value="UniProtKB-UniRule"/>
</dbReference>
<dbReference type="InterPro" id="IPR051567">
    <property type="entry name" value="Unconventional_Myosin_ATPase"/>
</dbReference>
<keyword evidence="3" id="KW-0963">Cytoplasm</keyword>
<dbReference type="Proteomes" id="UP000663860">
    <property type="component" value="Unassembled WGS sequence"/>
</dbReference>
<dbReference type="PANTHER" id="PTHR22692">
    <property type="entry name" value="MYOSIN VII, XV"/>
    <property type="match status" value="1"/>
</dbReference>
<feature type="binding site" evidence="10">
    <location>
        <begin position="160"/>
        <end position="167"/>
    </location>
    <ligand>
        <name>ATP</name>
        <dbReference type="ChEBI" id="CHEBI:30616"/>
    </ligand>
</feature>
<dbReference type="GO" id="GO:0003779">
    <property type="term" value="F:actin binding"/>
    <property type="evidence" value="ECO:0007669"/>
    <property type="project" value="UniProtKB-KW"/>
</dbReference>
<dbReference type="GO" id="GO:0016459">
    <property type="term" value="C:myosin complex"/>
    <property type="evidence" value="ECO:0007669"/>
    <property type="project" value="UniProtKB-KW"/>
</dbReference>
<dbReference type="Gene3D" id="1.25.40.530">
    <property type="entry name" value="MyTH4 domain"/>
    <property type="match status" value="1"/>
</dbReference>
<dbReference type="GO" id="GO:0005737">
    <property type="term" value="C:cytoplasm"/>
    <property type="evidence" value="ECO:0007669"/>
    <property type="project" value="UniProtKB-SubCell"/>
</dbReference>
<dbReference type="SMART" id="SM00139">
    <property type="entry name" value="MyTH4"/>
    <property type="match status" value="1"/>
</dbReference>
<evidence type="ECO:0000256" key="8">
    <source>
        <dbReference type="ARBA" id="ARBA00023175"/>
    </source>
</evidence>
<keyword evidence="7 10" id="KW-0518">Myosin</keyword>